<dbReference type="InterPro" id="IPR054467">
    <property type="entry name" value="YkoP-like_dom"/>
</dbReference>
<dbReference type="InterPro" id="IPR002509">
    <property type="entry name" value="NODB_dom"/>
</dbReference>
<dbReference type="Pfam" id="PF22790">
    <property type="entry name" value="YkoP"/>
    <property type="match status" value="1"/>
</dbReference>
<dbReference type="InterPro" id="IPR011330">
    <property type="entry name" value="Glyco_hydro/deAcase_b/a-brl"/>
</dbReference>
<evidence type="ECO:0000313" key="2">
    <source>
        <dbReference type="EMBL" id="NMP23403.1"/>
    </source>
</evidence>
<name>A0A7Y0Q2P8_9FIRM</name>
<organism evidence="2 3">
    <name type="scientific">Sulfobacillus harzensis</name>
    <dbReference type="NCBI Taxonomy" id="2729629"/>
    <lineage>
        <taxon>Bacteria</taxon>
        <taxon>Bacillati</taxon>
        <taxon>Bacillota</taxon>
        <taxon>Clostridia</taxon>
        <taxon>Eubacteriales</taxon>
        <taxon>Clostridiales Family XVII. Incertae Sedis</taxon>
        <taxon>Sulfobacillus</taxon>
    </lineage>
</organism>
<keyword evidence="3" id="KW-1185">Reference proteome</keyword>
<dbReference type="InterPro" id="IPR050248">
    <property type="entry name" value="Polysacc_deacetylase_ArnD"/>
</dbReference>
<reference evidence="2 3" key="1">
    <citation type="submission" date="2020-04" db="EMBL/GenBank/DDBJ databases">
        <authorList>
            <person name="Zhang R."/>
            <person name="Schippers A."/>
        </authorList>
    </citation>
    <scope>NUCLEOTIDE SEQUENCE [LARGE SCALE GENOMIC DNA]</scope>
    <source>
        <strain evidence="2 3">DSM 109850</strain>
    </source>
</reference>
<dbReference type="Gene3D" id="3.20.20.370">
    <property type="entry name" value="Glycoside hydrolase/deacetylase"/>
    <property type="match status" value="1"/>
</dbReference>
<dbReference type="Proteomes" id="UP000533476">
    <property type="component" value="Unassembled WGS sequence"/>
</dbReference>
<sequence>MWFLIAALVVVACWLVFYLLPDLIFHHLQVGAFAGSRSEPRFGLTFDDGPGPDTEQIVEQLKAANVQATFFMISERAGSHPELVRRMAGDGHEIALHMRRHVSAFLLWPWQSFREIGRALDDLEALTGQRPRFFRPPWGHVNLGTWLAIRRYHLIPVFWNIAPDDWRADRRPEWISHYVVQLAQPGTVVVLHDAGGPRQRTADALLPMVSGLRSVGLEPGPVGAMTLDRSFLRRAWTWWELRFTRGWDIETIPNSEGGEPYLRIGRIRYQGHPVMLANGQTLTPGAPFGEIHFGNPALSQFSGRASSGLRALHGVMRALVDLANWIEEHPDFRTVEAVGGVTLLDAAHTIEKLGFQRVPVHGWTKWSMWFYLTILMAVYHKDGWKTLKRFRDLRPVMVLMDRENFLGKYAKPASPRKKQR</sequence>
<gene>
    <name evidence="2" type="ORF">HIJ39_13740</name>
</gene>
<comment type="caution">
    <text evidence="2">The sequence shown here is derived from an EMBL/GenBank/DDBJ whole genome shotgun (WGS) entry which is preliminary data.</text>
</comment>
<accession>A0A7Y0Q2P8</accession>
<dbReference type="PROSITE" id="PS51677">
    <property type="entry name" value="NODB"/>
    <property type="match status" value="1"/>
</dbReference>
<dbReference type="SUPFAM" id="SSF88713">
    <property type="entry name" value="Glycoside hydrolase/deacetylase"/>
    <property type="match status" value="1"/>
</dbReference>
<evidence type="ECO:0000259" key="1">
    <source>
        <dbReference type="PROSITE" id="PS51677"/>
    </source>
</evidence>
<protein>
    <submittedName>
        <fullName evidence="2">Polysaccharide deacetylase family protein</fullName>
    </submittedName>
</protein>
<dbReference type="PANTHER" id="PTHR10587">
    <property type="entry name" value="GLYCOSYL TRANSFERASE-RELATED"/>
    <property type="match status" value="1"/>
</dbReference>
<dbReference type="EMBL" id="JABBVZ010000050">
    <property type="protein sequence ID" value="NMP23403.1"/>
    <property type="molecule type" value="Genomic_DNA"/>
</dbReference>
<feature type="domain" description="NodB homology" evidence="1">
    <location>
        <begin position="40"/>
        <end position="220"/>
    </location>
</feature>
<dbReference type="CDD" id="cd10959">
    <property type="entry name" value="CE4_NodB_like_3"/>
    <property type="match status" value="1"/>
</dbReference>
<dbReference type="PANTHER" id="PTHR10587:SF137">
    <property type="entry name" value="4-DEOXY-4-FORMAMIDO-L-ARABINOSE-PHOSPHOUNDECAPRENOL DEFORMYLASE ARND-RELATED"/>
    <property type="match status" value="1"/>
</dbReference>
<proteinExistence type="predicted"/>
<dbReference type="AlphaFoldDB" id="A0A7Y0Q2P8"/>
<dbReference type="GO" id="GO:0016810">
    <property type="term" value="F:hydrolase activity, acting on carbon-nitrogen (but not peptide) bonds"/>
    <property type="evidence" value="ECO:0007669"/>
    <property type="project" value="InterPro"/>
</dbReference>
<evidence type="ECO:0000313" key="3">
    <source>
        <dbReference type="Proteomes" id="UP000533476"/>
    </source>
</evidence>
<dbReference type="GO" id="GO:0005975">
    <property type="term" value="P:carbohydrate metabolic process"/>
    <property type="evidence" value="ECO:0007669"/>
    <property type="project" value="InterPro"/>
</dbReference>
<dbReference type="Pfam" id="PF01522">
    <property type="entry name" value="Polysacc_deac_1"/>
    <property type="match status" value="1"/>
</dbReference>